<dbReference type="InterPro" id="IPR013207">
    <property type="entry name" value="LGFP"/>
</dbReference>
<keyword evidence="2" id="KW-1185">Reference proteome</keyword>
<evidence type="ECO:0000313" key="2">
    <source>
        <dbReference type="Proteomes" id="UP000320443"/>
    </source>
</evidence>
<dbReference type="EMBL" id="VKDK01000036">
    <property type="protein sequence ID" value="TRX58516.1"/>
    <property type="molecule type" value="Genomic_DNA"/>
</dbReference>
<name>A0A553FMQ3_9CORY</name>
<organism evidence="1 2">
    <name type="scientific">Corynebacterium hiratae</name>
    <dbReference type="NCBI Taxonomy" id="3139423"/>
    <lineage>
        <taxon>Bacteria</taxon>
        <taxon>Bacillati</taxon>
        <taxon>Actinomycetota</taxon>
        <taxon>Actinomycetes</taxon>
        <taxon>Mycobacteriales</taxon>
        <taxon>Corynebacteriaceae</taxon>
        <taxon>Corynebacterium</taxon>
    </lineage>
</organism>
<dbReference type="AlphaFoldDB" id="A0A553FMQ3"/>
<sequence length="457" mass="49822">MSCLSHCYFCVIACVATAQADVFHRYWIRGPIYEAYVRLGGHGFFGDAIRNEAQLPDGGKFQEFHKDTSIYWHPDADSGIAHQIGGAIRGKWGQLGWEKGRLGYPVTDELSLPNREGKFNHFQNGSIYWSPETGAHVIDGRIREYWKSRGWERSHLGLPTSDPQLAGLELTQQFEKGTVTVVPASISTKPPQHIRPHSSYDMILPILPTDVSIDSLTAHLTPVGLNQHVIRDFGSYFPFAGCSGPLSVGDRCELTTMAGNKETVEVAWIGDTGFGLKTAQGSPEGSGRVVTFEFELMNARESGGNVVHPDAAREMAYSLAPENIPWIGLHVTSTGSIQDASWAGPFNNRRIAQAAWGKLTLNTILKLPSMKAVYLVESIPGLEELIEALNALNRTSAGNSLRAAPAGIASPDEPVETEMPAVDRALEQRVVPLTEYSGDPANLIDFDPASVESKSVP</sequence>
<dbReference type="Proteomes" id="UP000320443">
    <property type="component" value="Unassembled WGS sequence"/>
</dbReference>
<evidence type="ECO:0008006" key="3">
    <source>
        <dbReference type="Google" id="ProtNLM"/>
    </source>
</evidence>
<reference evidence="1 2" key="1">
    <citation type="submission" date="2019-07" db="EMBL/GenBank/DDBJ databases">
        <title>Draft genome of C. aurimucosum strain 2274.</title>
        <authorList>
            <person name="Pacheco L.G.C."/>
            <person name="Aguiar E.R.G.R."/>
            <person name="Santos C.S."/>
            <person name="Rocha D.J.P.G."/>
            <person name="Sant'Anna L.O."/>
            <person name="Mattos-Guaraldi A.L."/>
            <person name="Santos L.S."/>
        </authorList>
    </citation>
    <scope>NUCLEOTIDE SEQUENCE [LARGE SCALE GENOMIC DNA]</scope>
    <source>
        <strain evidence="1 2">2274</strain>
    </source>
</reference>
<dbReference type="Pfam" id="PF08310">
    <property type="entry name" value="LGFP"/>
    <property type="match status" value="2"/>
</dbReference>
<comment type="caution">
    <text evidence="1">The sequence shown here is derived from an EMBL/GenBank/DDBJ whole genome shotgun (WGS) entry which is preliminary data.</text>
</comment>
<evidence type="ECO:0000313" key="1">
    <source>
        <dbReference type="EMBL" id="TRX58516.1"/>
    </source>
</evidence>
<protein>
    <recommendedName>
        <fullName evidence="3">LGFP repeat-containing protein</fullName>
    </recommendedName>
</protein>
<gene>
    <name evidence="1" type="ORF">FNY97_13150</name>
</gene>
<proteinExistence type="predicted"/>
<dbReference type="RefSeq" id="WP_144014128.1">
    <property type="nucleotide sequence ID" value="NZ_VKDK01000036.1"/>
</dbReference>
<accession>A0A553FMQ3</accession>